<accession>A0A3G8YFJ7</accession>
<evidence type="ECO:0000259" key="1">
    <source>
        <dbReference type="Pfam" id="PF19993"/>
    </source>
</evidence>
<dbReference type="KEGG" id="dph:EHF33_14440"/>
<gene>
    <name evidence="2" type="ORF">EHF33_14440</name>
</gene>
<evidence type="ECO:0000313" key="3">
    <source>
        <dbReference type="Proteomes" id="UP000276417"/>
    </source>
</evidence>
<dbReference type="Proteomes" id="UP000276417">
    <property type="component" value="Chromosome 2"/>
</dbReference>
<feature type="domain" description="Double-GTPase 2" evidence="1">
    <location>
        <begin position="58"/>
        <end position="278"/>
    </location>
</feature>
<dbReference type="OrthoDB" id="9758568at2"/>
<reference evidence="2 3" key="1">
    <citation type="submission" date="2018-11" db="EMBL/GenBank/DDBJ databases">
        <title>Deinococcus shelandsis sp. nov., isolated from South Shetland Islands soil of Antarctica.</title>
        <authorList>
            <person name="Tian J."/>
        </authorList>
    </citation>
    <scope>NUCLEOTIDE SEQUENCE [LARGE SCALE GENOMIC DNA]</scope>
    <source>
        <strain evidence="2 3">S14-83T</strain>
    </source>
</reference>
<sequence length="309" mass="33576">MRGLALEACPTYAPALKRAMKAQPQIGLPEDGVLYPTWTGHTLTPHTARMLQGGTRPIVIALAGLPDAGKTSFLTSLYDRIRREPLGGRDFAGSYTLNGWAELARFLTWQGPVPPAYPPRTSGDRREPGYLHLAFRGQDDRLLDLLIADTPGEWFKEWAQDASAEAAQGARDTLRHADGILLCIDPTQLSGPQRLIARGTLQRLAGRLANAERHGPPAKLVAVYTKSDAIPVGTQRRQEIQDVMDALESRFPNHSSFETVSTFEQGSEAGTGVLESVAAILEAILAPRVHVSASGDREARLARFIKEGA</sequence>
<evidence type="ECO:0000313" key="2">
    <source>
        <dbReference type="EMBL" id="AZI44109.1"/>
    </source>
</evidence>
<dbReference type="CDD" id="cd00882">
    <property type="entry name" value="Ras_like_GTPase"/>
    <property type="match status" value="1"/>
</dbReference>
<dbReference type="RefSeq" id="WP_124873437.1">
    <property type="nucleotide sequence ID" value="NZ_CP034184.1"/>
</dbReference>
<proteinExistence type="predicted"/>
<dbReference type="Pfam" id="PF19993">
    <property type="entry name" value="DO-GTPase2"/>
    <property type="match status" value="1"/>
</dbReference>
<dbReference type="EMBL" id="CP034184">
    <property type="protein sequence ID" value="AZI44109.1"/>
    <property type="molecule type" value="Genomic_DNA"/>
</dbReference>
<organism evidence="2 3">
    <name type="scientific">Deinococcus psychrotolerans</name>
    <dbReference type="NCBI Taxonomy" id="2489213"/>
    <lineage>
        <taxon>Bacteria</taxon>
        <taxon>Thermotogati</taxon>
        <taxon>Deinococcota</taxon>
        <taxon>Deinococci</taxon>
        <taxon>Deinococcales</taxon>
        <taxon>Deinococcaceae</taxon>
        <taxon>Deinococcus</taxon>
    </lineage>
</organism>
<dbReference type="Gene3D" id="3.40.50.300">
    <property type="entry name" value="P-loop containing nucleotide triphosphate hydrolases"/>
    <property type="match status" value="1"/>
</dbReference>
<dbReference type="SUPFAM" id="SSF52540">
    <property type="entry name" value="P-loop containing nucleoside triphosphate hydrolases"/>
    <property type="match status" value="1"/>
</dbReference>
<protein>
    <recommendedName>
        <fullName evidence="1">Double-GTPase 2 domain-containing protein</fullName>
    </recommendedName>
</protein>
<keyword evidence="3" id="KW-1185">Reference proteome</keyword>
<dbReference type="InterPro" id="IPR027417">
    <property type="entry name" value="P-loop_NTPase"/>
</dbReference>
<dbReference type="InterPro" id="IPR045528">
    <property type="entry name" value="DO-GTPase2"/>
</dbReference>
<name>A0A3G8YFJ7_9DEIO</name>
<dbReference type="AlphaFoldDB" id="A0A3G8YFJ7"/>